<evidence type="ECO:0000256" key="3">
    <source>
        <dbReference type="ARBA" id="ARBA00023163"/>
    </source>
</evidence>
<dbReference type="STRING" id="1120975.SAMN02746064_01905"/>
<dbReference type="GO" id="GO:0003700">
    <property type="term" value="F:DNA-binding transcription factor activity"/>
    <property type="evidence" value="ECO:0007669"/>
    <property type="project" value="TreeGrafter"/>
</dbReference>
<dbReference type="RefSeq" id="WP_073271395.1">
    <property type="nucleotide sequence ID" value="NZ_FQTU01000014.1"/>
</dbReference>
<sequence length="236" mass="26789">MQVVEKISEILQLMAANPNKRQWRATEISNSLNMNISTTHRLLQALKKGGFVNQDQASKQYSLGINLIYYAEIVREMNLPGMVVYPAVQRLFDSTKETVFLTIKEGDTCVVIERINSHHELRIVKQIGDTRMLGQSTCGKVILAFLPEEMKKRIICYCDDEVLCQKTLEETKTNGYIAEYVEELDSTVVSAPIFSEQGNVVASLSVIVPQCRMSDDKENHLIEEIKKISSEFIPKK</sequence>
<dbReference type="InterPro" id="IPR036388">
    <property type="entry name" value="WH-like_DNA-bd_sf"/>
</dbReference>
<name>A0A1M4YY97_9FIRM</name>
<dbReference type="InterPro" id="IPR050707">
    <property type="entry name" value="HTH_MetabolicPath_Reg"/>
</dbReference>
<protein>
    <submittedName>
        <fullName evidence="6">Transcriptional regulator, IclR family</fullName>
    </submittedName>
</protein>
<dbReference type="Gene3D" id="3.30.450.40">
    <property type="match status" value="1"/>
</dbReference>
<dbReference type="InterPro" id="IPR036390">
    <property type="entry name" value="WH_DNA-bd_sf"/>
</dbReference>
<gene>
    <name evidence="6" type="ORF">SAMN02746064_01905</name>
</gene>
<dbReference type="InterPro" id="IPR029016">
    <property type="entry name" value="GAF-like_dom_sf"/>
</dbReference>
<dbReference type="SMART" id="SM00346">
    <property type="entry name" value="HTH_ICLR"/>
    <property type="match status" value="1"/>
</dbReference>
<dbReference type="OrthoDB" id="9791752at2"/>
<dbReference type="GO" id="GO:0003677">
    <property type="term" value="F:DNA binding"/>
    <property type="evidence" value="ECO:0007669"/>
    <property type="project" value="UniProtKB-KW"/>
</dbReference>
<dbReference type="InterPro" id="IPR005471">
    <property type="entry name" value="Tscrpt_reg_IclR_N"/>
</dbReference>
<evidence type="ECO:0000313" key="7">
    <source>
        <dbReference type="Proteomes" id="UP000184251"/>
    </source>
</evidence>
<dbReference type="GO" id="GO:0045892">
    <property type="term" value="P:negative regulation of DNA-templated transcription"/>
    <property type="evidence" value="ECO:0007669"/>
    <property type="project" value="TreeGrafter"/>
</dbReference>
<feature type="domain" description="IclR-ED" evidence="5">
    <location>
        <begin position="66"/>
        <end position="236"/>
    </location>
</feature>
<dbReference type="PROSITE" id="PS51078">
    <property type="entry name" value="ICLR_ED"/>
    <property type="match status" value="1"/>
</dbReference>
<evidence type="ECO:0000259" key="4">
    <source>
        <dbReference type="PROSITE" id="PS51077"/>
    </source>
</evidence>
<keyword evidence="2" id="KW-0238">DNA-binding</keyword>
<evidence type="ECO:0000256" key="2">
    <source>
        <dbReference type="ARBA" id="ARBA00023125"/>
    </source>
</evidence>
<dbReference type="SUPFAM" id="SSF46785">
    <property type="entry name" value="Winged helix' DNA-binding domain"/>
    <property type="match status" value="1"/>
</dbReference>
<organism evidence="6 7">
    <name type="scientific">Alkalibacter saccharofermentans DSM 14828</name>
    <dbReference type="NCBI Taxonomy" id="1120975"/>
    <lineage>
        <taxon>Bacteria</taxon>
        <taxon>Bacillati</taxon>
        <taxon>Bacillota</taxon>
        <taxon>Clostridia</taxon>
        <taxon>Eubacteriales</taxon>
        <taxon>Eubacteriaceae</taxon>
        <taxon>Alkalibacter</taxon>
    </lineage>
</organism>
<dbReference type="PANTHER" id="PTHR30136:SF35">
    <property type="entry name" value="HTH-TYPE TRANSCRIPTIONAL REGULATOR RV1719"/>
    <property type="match status" value="1"/>
</dbReference>
<dbReference type="Pfam" id="PF09339">
    <property type="entry name" value="HTH_IclR"/>
    <property type="match status" value="1"/>
</dbReference>
<dbReference type="EMBL" id="FQTU01000014">
    <property type="protein sequence ID" value="SHF10685.1"/>
    <property type="molecule type" value="Genomic_DNA"/>
</dbReference>
<proteinExistence type="predicted"/>
<keyword evidence="7" id="KW-1185">Reference proteome</keyword>
<evidence type="ECO:0000256" key="1">
    <source>
        <dbReference type="ARBA" id="ARBA00023015"/>
    </source>
</evidence>
<dbReference type="AlphaFoldDB" id="A0A1M4YY97"/>
<dbReference type="Gene3D" id="1.10.10.10">
    <property type="entry name" value="Winged helix-like DNA-binding domain superfamily/Winged helix DNA-binding domain"/>
    <property type="match status" value="1"/>
</dbReference>
<evidence type="ECO:0000313" key="6">
    <source>
        <dbReference type="EMBL" id="SHF10685.1"/>
    </source>
</evidence>
<dbReference type="SUPFAM" id="SSF55781">
    <property type="entry name" value="GAF domain-like"/>
    <property type="match status" value="1"/>
</dbReference>
<keyword evidence="1" id="KW-0805">Transcription regulation</keyword>
<evidence type="ECO:0000259" key="5">
    <source>
        <dbReference type="PROSITE" id="PS51078"/>
    </source>
</evidence>
<keyword evidence="3" id="KW-0804">Transcription</keyword>
<feature type="domain" description="HTH iclR-type" evidence="4">
    <location>
        <begin position="1"/>
        <end position="65"/>
    </location>
</feature>
<dbReference type="InterPro" id="IPR014757">
    <property type="entry name" value="Tscrpt_reg_IclR_C"/>
</dbReference>
<dbReference type="PANTHER" id="PTHR30136">
    <property type="entry name" value="HELIX-TURN-HELIX TRANSCRIPTIONAL REGULATOR, ICLR FAMILY"/>
    <property type="match status" value="1"/>
</dbReference>
<dbReference type="Pfam" id="PF01614">
    <property type="entry name" value="IclR_C"/>
    <property type="match status" value="1"/>
</dbReference>
<accession>A0A1M4YY97</accession>
<dbReference type="Proteomes" id="UP000184251">
    <property type="component" value="Unassembled WGS sequence"/>
</dbReference>
<reference evidence="6 7" key="1">
    <citation type="submission" date="2016-11" db="EMBL/GenBank/DDBJ databases">
        <authorList>
            <person name="Jaros S."/>
            <person name="Januszkiewicz K."/>
            <person name="Wedrychowicz H."/>
        </authorList>
    </citation>
    <scope>NUCLEOTIDE SEQUENCE [LARGE SCALE GENOMIC DNA]</scope>
    <source>
        <strain evidence="6 7">DSM 14828</strain>
    </source>
</reference>
<dbReference type="PROSITE" id="PS51077">
    <property type="entry name" value="HTH_ICLR"/>
    <property type="match status" value="1"/>
</dbReference>